<keyword evidence="2" id="KW-0812">Transmembrane</keyword>
<dbReference type="EMBL" id="MVGT01000168">
    <property type="protein sequence ID" value="OVA19866.1"/>
    <property type="molecule type" value="Genomic_DNA"/>
</dbReference>
<feature type="transmembrane region" description="Helical" evidence="2">
    <location>
        <begin position="205"/>
        <end position="225"/>
    </location>
</feature>
<dbReference type="AlphaFoldDB" id="A0A200RB19"/>
<keyword evidence="4" id="KW-1185">Reference proteome</keyword>
<gene>
    <name evidence="3" type="ORF">BVC80_233g16</name>
</gene>
<protein>
    <submittedName>
        <fullName evidence="3">Uncharacterized protein</fullName>
    </submittedName>
</protein>
<reference evidence="3 4" key="1">
    <citation type="journal article" date="2017" name="Mol. Plant">
        <title>The Genome of Medicinal Plant Macleaya cordata Provides New Insights into Benzylisoquinoline Alkaloids Metabolism.</title>
        <authorList>
            <person name="Liu X."/>
            <person name="Liu Y."/>
            <person name="Huang P."/>
            <person name="Ma Y."/>
            <person name="Qing Z."/>
            <person name="Tang Q."/>
            <person name="Cao H."/>
            <person name="Cheng P."/>
            <person name="Zheng Y."/>
            <person name="Yuan Z."/>
            <person name="Zhou Y."/>
            <person name="Liu J."/>
            <person name="Tang Z."/>
            <person name="Zhuo Y."/>
            <person name="Zhang Y."/>
            <person name="Yu L."/>
            <person name="Huang J."/>
            <person name="Yang P."/>
            <person name="Peng Q."/>
            <person name="Zhang J."/>
            <person name="Jiang W."/>
            <person name="Zhang Z."/>
            <person name="Lin K."/>
            <person name="Ro D.K."/>
            <person name="Chen X."/>
            <person name="Xiong X."/>
            <person name="Shang Y."/>
            <person name="Huang S."/>
            <person name="Zeng J."/>
        </authorList>
    </citation>
    <scope>NUCLEOTIDE SEQUENCE [LARGE SCALE GENOMIC DNA]</scope>
    <source>
        <strain evidence="4">cv. BLH2017</strain>
        <tissue evidence="3">Root</tissue>
    </source>
</reference>
<feature type="compositionally biased region" description="Polar residues" evidence="1">
    <location>
        <begin position="124"/>
        <end position="137"/>
    </location>
</feature>
<evidence type="ECO:0000256" key="2">
    <source>
        <dbReference type="SAM" id="Phobius"/>
    </source>
</evidence>
<dbReference type="OrthoDB" id="748739at2759"/>
<keyword evidence="2" id="KW-0472">Membrane</keyword>
<evidence type="ECO:0000313" key="3">
    <source>
        <dbReference type="EMBL" id="OVA19866.1"/>
    </source>
</evidence>
<dbReference type="OMA" id="ARFWQPV"/>
<proteinExistence type="predicted"/>
<organism evidence="3 4">
    <name type="scientific">Macleaya cordata</name>
    <name type="common">Five-seeded plume-poppy</name>
    <name type="synonym">Bocconia cordata</name>
    <dbReference type="NCBI Taxonomy" id="56857"/>
    <lineage>
        <taxon>Eukaryota</taxon>
        <taxon>Viridiplantae</taxon>
        <taxon>Streptophyta</taxon>
        <taxon>Embryophyta</taxon>
        <taxon>Tracheophyta</taxon>
        <taxon>Spermatophyta</taxon>
        <taxon>Magnoliopsida</taxon>
        <taxon>Ranunculales</taxon>
        <taxon>Papaveraceae</taxon>
        <taxon>Papaveroideae</taxon>
        <taxon>Macleaya</taxon>
    </lineage>
</organism>
<dbReference type="FunCoup" id="A0A200RB19">
    <property type="interactions" value="1262"/>
</dbReference>
<feature type="region of interest" description="Disordered" evidence="1">
    <location>
        <begin position="92"/>
        <end position="138"/>
    </location>
</feature>
<feature type="transmembrane region" description="Helical" evidence="2">
    <location>
        <begin position="245"/>
        <end position="266"/>
    </location>
</feature>
<sequence>MLLIPPESVPHAFSHDVAASELADLRLCLGHGSYATFTSRPISWSKEVQLKPIVTLQMGARLDRNASWKRHFCISRREVKRLKILAFKGNSQNDESGCRAKGSKVPTNSVKLSDVPQKGEETMMESTEIQESPLSYSSREEETIAGSPAIHKLFKKWLMMLRTQSSNQTSEGIFGDGPPQNEISESQIGSQEQEKGKILKAVWRYVLAVDATIKIPLLIFIPWYLVVNVVYGAEVSKELTPLWVLGPLIVALYIKILRGICALYVFSFNQTIRIAKNLPTYYLLAYNYMAQGQLKEDLRTRFWQPVTDMKNLDYKELSISKLKELEEWAVERYLDYRESIWPFYCRTIRFLKKAHLI</sequence>
<keyword evidence="2" id="KW-1133">Transmembrane helix</keyword>
<accession>A0A200RB19</accession>
<name>A0A200RB19_MACCD</name>
<evidence type="ECO:0000313" key="4">
    <source>
        <dbReference type="Proteomes" id="UP000195402"/>
    </source>
</evidence>
<comment type="caution">
    <text evidence="3">The sequence shown here is derived from an EMBL/GenBank/DDBJ whole genome shotgun (WGS) entry which is preliminary data.</text>
</comment>
<dbReference type="PANTHER" id="PTHR48223">
    <property type="entry name" value="DEFECTIVE 2759, PUTATIVE ISOFORM 1-RELATED"/>
    <property type="match status" value="1"/>
</dbReference>
<dbReference type="PANTHER" id="PTHR48223:SF1">
    <property type="entry name" value="ABC TRANSMEMBRANE TYPE-1 DOMAIN-CONTAINING PROTEIN"/>
    <property type="match status" value="1"/>
</dbReference>
<dbReference type="Proteomes" id="UP000195402">
    <property type="component" value="Unassembled WGS sequence"/>
</dbReference>
<dbReference type="STRING" id="56857.A0A200RB19"/>
<dbReference type="InParanoid" id="A0A200RB19"/>
<feature type="region of interest" description="Disordered" evidence="1">
    <location>
        <begin position="169"/>
        <end position="189"/>
    </location>
</feature>
<evidence type="ECO:0000256" key="1">
    <source>
        <dbReference type="SAM" id="MobiDB-lite"/>
    </source>
</evidence>